<dbReference type="InterPro" id="IPR029063">
    <property type="entry name" value="SAM-dependent_MTases_sf"/>
</dbReference>
<keyword evidence="1" id="KW-0489">Methyltransferase</keyword>
<dbReference type="GO" id="GO:0032259">
    <property type="term" value="P:methylation"/>
    <property type="evidence" value="ECO:0007669"/>
    <property type="project" value="UniProtKB-KW"/>
</dbReference>
<dbReference type="EMBL" id="MG777489">
    <property type="protein sequence ID" value="AUW31033.1"/>
    <property type="molecule type" value="Genomic_DNA"/>
</dbReference>
<protein>
    <submittedName>
        <fullName evidence="1">Putative O-methyltransferase</fullName>
    </submittedName>
</protein>
<dbReference type="InterPro" id="IPR036388">
    <property type="entry name" value="WH-like_DNA-bd_sf"/>
</dbReference>
<organism evidence="1">
    <name type="scientific">Cladonia uncialis subsp. uncialis</name>
    <dbReference type="NCBI Taxonomy" id="180999"/>
    <lineage>
        <taxon>Eukaryota</taxon>
        <taxon>Fungi</taxon>
        <taxon>Dikarya</taxon>
        <taxon>Ascomycota</taxon>
        <taxon>Pezizomycotina</taxon>
        <taxon>Lecanoromycetes</taxon>
        <taxon>OSLEUM clade</taxon>
        <taxon>Lecanoromycetidae</taxon>
        <taxon>Lecanorales</taxon>
        <taxon>Lecanorineae</taxon>
        <taxon>Cladoniaceae</taxon>
        <taxon>Cladonia</taxon>
    </lineage>
</organism>
<name>A0A1Z1C4A1_CLAUC</name>
<dbReference type="Gene3D" id="1.10.10.10">
    <property type="entry name" value="Winged helix-like DNA-binding domain superfamily/Winged helix DNA-binding domain"/>
    <property type="match status" value="1"/>
</dbReference>
<dbReference type="GO" id="GO:0008168">
    <property type="term" value="F:methyltransferase activity"/>
    <property type="evidence" value="ECO:0007669"/>
    <property type="project" value="UniProtKB-KW"/>
</dbReference>
<keyword evidence="1" id="KW-0808">Transferase</keyword>
<proteinExistence type="predicted"/>
<dbReference type="PANTHER" id="PTHR43712:SF12">
    <property type="entry name" value="STERIGMATOCYSTIN 8-O-METHYLTRANSFERASE"/>
    <property type="match status" value="1"/>
</dbReference>
<reference evidence="2" key="2">
    <citation type="submission" date="2017-12" db="EMBL/GenBank/DDBJ databases">
        <title>Genome Sequencing Reveals a Rich Biosynthetic Potential.</title>
        <authorList>
            <person name="Bertrand R.L."/>
            <person name="Abdel-Hameed M.E."/>
            <person name="Sorensen J.L."/>
        </authorList>
    </citation>
    <scope>NUCLEOTIDE SEQUENCE</scope>
</reference>
<dbReference type="AlphaFoldDB" id="A0A1Z1C4A1"/>
<evidence type="ECO:0000313" key="2">
    <source>
        <dbReference type="EMBL" id="AUW31033.1"/>
    </source>
</evidence>
<dbReference type="PANTHER" id="PTHR43712">
    <property type="entry name" value="PUTATIVE (AFU_ORTHOLOGUE AFUA_4G14580)-RELATED"/>
    <property type="match status" value="1"/>
</dbReference>
<evidence type="ECO:0000313" key="1">
    <source>
        <dbReference type="EMBL" id="ANM86436.1"/>
    </source>
</evidence>
<dbReference type="Gene3D" id="3.40.50.150">
    <property type="entry name" value="Vaccinia Virus protein VP39"/>
    <property type="match status" value="1"/>
</dbReference>
<reference evidence="1" key="1">
    <citation type="submission" date="2016-05" db="EMBL/GenBank/DDBJ databases">
        <title>Lichen genome sequencing reveals its rich biosynthetic potential.</title>
        <authorList>
            <person name="Bertrand R.L."/>
            <person name="Abdel-Hameed M."/>
            <person name="Sorensen J.L."/>
        </authorList>
    </citation>
    <scope>NUCLEOTIDE SEQUENCE</scope>
</reference>
<dbReference type="EMBL" id="KX264259">
    <property type="protein sequence ID" value="ANM86436.1"/>
    <property type="molecule type" value="Genomic_DNA"/>
</dbReference>
<sequence>MRYRIAGTIPLDSSMTFEDLASKAKLDEAFLTRVLRHAIIYHIFCDPSPSHVSHIVSSLSLHSSNSVRDWLEMKLEEWGPASVNAINVLAEYSGSQEPRETGSDMTLNDQTSFEFLAERPERANVFGSAVGNFSKGISHKVEHLVENYDWEGLGHGTVVDSRMQLISCFPLKSHRFMFITPDRRIHGHISLAITPAFPSLYFVVQDLPGTAFEGSNQ</sequence>
<accession>A0A1Z1C4A1</accession>